<dbReference type="Proteomes" id="UP000195402">
    <property type="component" value="Unassembled WGS sequence"/>
</dbReference>
<dbReference type="PANTHER" id="PTHR47481">
    <property type="match status" value="1"/>
</dbReference>
<reference evidence="1 2" key="1">
    <citation type="journal article" date="2017" name="Mol. Plant">
        <title>The Genome of Medicinal Plant Macleaya cordata Provides New Insights into Benzylisoquinoline Alkaloids Metabolism.</title>
        <authorList>
            <person name="Liu X."/>
            <person name="Liu Y."/>
            <person name="Huang P."/>
            <person name="Ma Y."/>
            <person name="Qing Z."/>
            <person name="Tang Q."/>
            <person name="Cao H."/>
            <person name="Cheng P."/>
            <person name="Zheng Y."/>
            <person name="Yuan Z."/>
            <person name="Zhou Y."/>
            <person name="Liu J."/>
            <person name="Tang Z."/>
            <person name="Zhuo Y."/>
            <person name="Zhang Y."/>
            <person name="Yu L."/>
            <person name="Huang J."/>
            <person name="Yang P."/>
            <person name="Peng Q."/>
            <person name="Zhang J."/>
            <person name="Jiang W."/>
            <person name="Zhang Z."/>
            <person name="Lin K."/>
            <person name="Ro D.K."/>
            <person name="Chen X."/>
            <person name="Xiong X."/>
            <person name="Shang Y."/>
            <person name="Huang S."/>
            <person name="Zeng J."/>
        </authorList>
    </citation>
    <scope>NUCLEOTIDE SEQUENCE [LARGE SCALE GENOMIC DNA]</scope>
    <source>
        <strain evidence="2">cv. BLH2017</strain>
        <tissue evidence="1">Root</tissue>
    </source>
</reference>
<comment type="caution">
    <text evidence="1">The sequence shown here is derived from an EMBL/GenBank/DDBJ whole genome shotgun (WGS) entry which is preliminary data.</text>
</comment>
<proteinExistence type="predicted"/>
<dbReference type="Pfam" id="PF14223">
    <property type="entry name" value="Retrotran_gag_2"/>
    <property type="match status" value="1"/>
</dbReference>
<dbReference type="InParanoid" id="A0A200QME8"/>
<dbReference type="PANTHER" id="PTHR47481:SF22">
    <property type="entry name" value="RETROTRANSPOSON GAG DOMAIN-CONTAINING PROTEIN"/>
    <property type="match status" value="1"/>
</dbReference>
<evidence type="ECO:0000313" key="1">
    <source>
        <dbReference type="EMBL" id="OVA11605.1"/>
    </source>
</evidence>
<keyword evidence="2" id="KW-1185">Reference proteome</keyword>
<evidence type="ECO:0000313" key="2">
    <source>
        <dbReference type="Proteomes" id="UP000195402"/>
    </source>
</evidence>
<name>A0A200QME8_MACCD</name>
<organism evidence="1 2">
    <name type="scientific">Macleaya cordata</name>
    <name type="common">Five-seeded plume-poppy</name>
    <name type="synonym">Bocconia cordata</name>
    <dbReference type="NCBI Taxonomy" id="56857"/>
    <lineage>
        <taxon>Eukaryota</taxon>
        <taxon>Viridiplantae</taxon>
        <taxon>Streptophyta</taxon>
        <taxon>Embryophyta</taxon>
        <taxon>Tracheophyta</taxon>
        <taxon>Spermatophyta</taxon>
        <taxon>Magnoliopsida</taxon>
        <taxon>Ranunculales</taxon>
        <taxon>Papaveraceae</taxon>
        <taxon>Papaveroideae</taxon>
        <taxon>Macleaya</taxon>
    </lineage>
</organism>
<sequence length="147" mass="16173">MSTSTATSTESSPAQSSSSSSIWLQATLSQPVFSDLPDFLSSRDLWQYLTATCAALTSSRAIQLRHQLQIINKENLFVAVYLAKITSIKDSLQSSSSPATDIELVINTLRGLGPEYQPFTTAIEARERLPSFAELKPLLLNHEIRLT</sequence>
<protein>
    <submittedName>
        <fullName evidence="1">Uncharacterized protein</fullName>
    </submittedName>
</protein>
<gene>
    <name evidence="1" type="ORF">BVC80_963g6</name>
</gene>
<dbReference type="AlphaFoldDB" id="A0A200QME8"/>
<dbReference type="EMBL" id="MVGT01001604">
    <property type="protein sequence ID" value="OVA11605.1"/>
    <property type="molecule type" value="Genomic_DNA"/>
</dbReference>
<dbReference type="OMA" id="HESRNEH"/>
<dbReference type="OrthoDB" id="1845088at2759"/>
<accession>A0A200QME8</accession>